<name>A0A7W6BT47_9HYPH</name>
<dbReference type="OrthoDB" id="8115742at2"/>
<sequence length="93" mass="10476">MSSTFDDRLSSPDEIAANLAGHDDRLRDILADPALPDRDKRQAIQEALDELQRERGDEPAAAYETLEQRFFDALSLLAEGGHDYEEFSRADKP</sequence>
<accession>A0A7W6BT47</accession>
<dbReference type="AlphaFoldDB" id="A0A7W6BT47"/>
<evidence type="ECO:0000313" key="1">
    <source>
        <dbReference type="EMBL" id="MBB3935855.1"/>
    </source>
</evidence>
<dbReference type="EMBL" id="JACIDO010000003">
    <property type="protein sequence ID" value="MBB3935855.1"/>
    <property type="molecule type" value="Genomic_DNA"/>
</dbReference>
<gene>
    <name evidence="1" type="ORF">GGR05_001999</name>
</gene>
<reference evidence="1 2" key="1">
    <citation type="submission" date="2020-08" db="EMBL/GenBank/DDBJ databases">
        <title>Genomic Encyclopedia of Type Strains, Phase IV (KMG-IV): sequencing the most valuable type-strain genomes for metagenomic binning, comparative biology and taxonomic classification.</title>
        <authorList>
            <person name="Goeker M."/>
        </authorList>
    </citation>
    <scope>NUCLEOTIDE SEQUENCE [LARGE SCALE GENOMIC DNA]</scope>
    <source>
        <strain evidence="1 2">DSM 25024</strain>
    </source>
</reference>
<protein>
    <submittedName>
        <fullName evidence="1">Uncharacterized protein</fullName>
    </submittedName>
</protein>
<evidence type="ECO:0000313" key="2">
    <source>
        <dbReference type="Proteomes" id="UP000531216"/>
    </source>
</evidence>
<comment type="caution">
    <text evidence="1">The sequence shown here is derived from an EMBL/GenBank/DDBJ whole genome shotgun (WGS) entry which is preliminary data.</text>
</comment>
<proteinExistence type="predicted"/>
<dbReference type="Proteomes" id="UP000531216">
    <property type="component" value="Unassembled WGS sequence"/>
</dbReference>
<dbReference type="RefSeq" id="WP_090961166.1">
    <property type="nucleotide sequence ID" value="NZ_FOOA01000003.1"/>
</dbReference>
<organism evidence="1 2">
    <name type="scientific">Aureimonas phyllosphaerae</name>
    <dbReference type="NCBI Taxonomy" id="1166078"/>
    <lineage>
        <taxon>Bacteria</taxon>
        <taxon>Pseudomonadati</taxon>
        <taxon>Pseudomonadota</taxon>
        <taxon>Alphaproteobacteria</taxon>
        <taxon>Hyphomicrobiales</taxon>
        <taxon>Aurantimonadaceae</taxon>
        <taxon>Aureimonas</taxon>
    </lineage>
</organism>
<keyword evidence="2" id="KW-1185">Reference proteome</keyword>